<dbReference type="Proteomes" id="UP000231569">
    <property type="component" value="Unassembled WGS sequence"/>
</dbReference>
<dbReference type="AlphaFoldDB" id="A0A2M8KV47"/>
<evidence type="ECO:0000259" key="2">
    <source>
        <dbReference type="Pfam" id="PF01370"/>
    </source>
</evidence>
<comment type="caution">
    <text evidence="3">The sequence shown here is derived from an EMBL/GenBank/DDBJ whole genome shotgun (WGS) entry which is preliminary data.</text>
</comment>
<accession>A0A2M8KV47</accession>
<dbReference type="InterPro" id="IPR036291">
    <property type="entry name" value="NAD(P)-bd_dom_sf"/>
</dbReference>
<gene>
    <name evidence="3" type="ORF">COU89_01280</name>
</gene>
<dbReference type="PANTHER" id="PTHR43000">
    <property type="entry name" value="DTDP-D-GLUCOSE 4,6-DEHYDRATASE-RELATED"/>
    <property type="match status" value="1"/>
</dbReference>
<organism evidence="3 4">
    <name type="scientific">Candidatus Roizmanbacteria bacterium CG10_big_fil_rev_8_21_14_0_10_45_7</name>
    <dbReference type="NCBI Taxonomy" id="1974854"/>
    <lineage>
        <taxon>Bacteria</taxon>
        <taxon>Candidatus Roizmaniibacteriota</taxon>
    </lineage>
</organism>
<evidence type="ECO:0000256" key="1">
    <source>
        <dbReference type="ARBA" id="ARBA00007637"/>
    </source>
</evidence>
<evidence type="ECO:0000313" key="3">
    <source>
        <dbReference type="EMBL" id="PJE63804.1"/>
    </source>
</evidence>
<proteinExistence type="inferred from homology"/>
<dbReference type="Pfam" id="PF01370">
    <property type="entry name" value="Epimerase"/>
    <property type="match status" value="1"/>
</dbReference>
<dbReference type="SUPFAM" id="SSF51735">
    <property type="entry name" value="NAD(P)-binding Rossmann-fold domains"/>
    <property type="match status" value="1"/>
</dbReference>
<name>A0A2M8KV47_9BACT</name>
<reference evidence="4" key="1">
    <citation type="submission" date="2017-09" db="EMBL/GenBank/DDBJ databases">
        <title>Depth-based differentiation of microbial function through sediment-hosted aquifers and enrichment of novel symbionts in the deep terrestrial subsurface.</title>
        <authorList>
            <person name="Probst A.J."/>
            <person name="Ladd B."/>
            <person name="Jarett J.K."/>
            <person name="Geller-Mcgrath D.E."/>
            <person name="Sieber C.M.K."/>
            <person name="Emerson J.B."/>
            <person name="Anantharaman K."/>
            <person name="Thomas B.C."/>
            <person name="Malmstrom R."/>
            <person name="Stieglmeier M."/>
            <person name="Klingl A."/>
            <person name="Woyke T."/>
            <person name="Ryan C.M."/>
            <person name="Banfield J.F."/>
        </authorList>
    </citation>
    <scope>NUCLEOTIDE SEQUENCE [LARGE SCALE GENOMIC DNA]</scope>
</reference>
<dbReference type="InterPro" id="IPR001509">
    <property type="entry name" value="Epimerase_deHydtase"/>
</dbReference>
<dbReference type="EMBL" id="PFEE01000028">
    <property type="protein sequence ID" value="PJE63804.1"/>
    <property type="molecule type" value="Genomic_DNA"/>
</dbReference>
<sequence>MNYRNFLITGGAGFVGSNIALRLMERYPHVHITVLDNLKRRGSELNIGRLQQRGITFIHGDIRAREDLDFDFPIDCIIECSAEPSVLAGVHESPRYLLHTNLVGSLNCFEVARTHHADVIFLSTSRVYPIHQLNELRYAESPTRFTLRKKQPFAGASAKGITEDFPLDGARSLYGSSKLASELILQEYIDTYHIQAVINRCGVITGPWQMGKIDQGVIVLWMARHIWPNKKLSYIGYGGKGKQVRDFIHIDDLFDVLDIQLSNMKAYNGHVFNIGGGLNNSLSLCELTQLCRTITGNTIPIRQQKRNRENDVRIYISDYSKFHTLSRWVPKRNAQKTLEDIYAWIKDHQLELSSILQ</sequence>
<protein>
    <submittedName>
        <fullName evidence="3">3-beta hydroxysteroid dehydrogenase</fullName>
    </submittedName>
</protein>
<dbReference type="Gene3D" id="3.40.50.720">
    <property type="entry name" value="NAD(P)-binding Rossmann-like Domain"/>
    <property type="match status" value="1"/>
</dbReference>
<feature type="domain" description="NAD-dependent epimerase/dehydratase" evidence="2">
    <location>
        <begin position="7"/>
        <end position="275"/>
    </location>
</feature>
<comment type="similarity">
    <text evidence="1">Belongs to the NAD(P)-dependent epimerase/dehydratase family.</text>
</comment>
<evidence type="ECO:0000313" key="4">
    <source>
        <dbReference type="Proteomes" id="UP000231569"/>
    </source>
</evidence>